<dbReference type="PROSITE" id="PS50977">
    <property type="entry name" value="HTH_TETR_2"/>
    <property type="match status" value="1"/>
</dbReference>
<dbReference type="GO" id="GO:0003700">
    <property type="term" value="F:DNA-binding transcription factor activity"/>
    <property type="evidence" value="ECO:0007669"/>
    <property type="project" value="TreeGrafter"/>
</dbReference>
<dbReference type="GO" id="GO:0000976">
    <property type="term" value="F:transcription cis-regulatory region binding"/>
    <property type="evidence" value="ECO:0007669"/>
    <property type="project" value="TreeGrafter"/>
</dbReference>
<dbReference type="PROSITE" id="PS01081">
    <property type="entry name" value="HTH_TETR_1"/>
    <property type="match status" value="1"/>
</dbReference>
<evidence type="ECO:0000256" key="4">
    <source>
        <dbReference type="PROSITE-ProRule" id="PRU00335"/>
    </source>
</evidence>
<evidence type="ECO:0000256" key="1">
    <source>
        <dbReference type="ARBA" id="ARBA00023015"/>
    </source>
</evidence>
<dbReference type="OrthoDB" id="4709704at2"/>
<evidence type="ECO:0000256" key="3">
    <source>
        <dbReference type="ARBA" id="ARBA00023163"/>
    </source>
</evidence>
<evidence type="ECO:0000256" key="2">
    <source>
        <dbReference type="ARBA" id="ARBA00023125"/>
    </source>
</evidence>
<dbReference type="PANTHER" id="PTHR30055:SF234">
    <property type="entry name" value="HTH-TYPE TRANSCRIPTIONAL REGULATOR BETI"/>
    <property type="match status" value="1"/>
</dbReference>
<dbReference type="EMBL" id="CP035495">
    <property type="protein sequence ID" value="QAY63842.1"/>
    <property type="molecule type" value="Genomic_DNA"/>
</dbReference>
<dbReference type="PANTHER" id="PTHR30055">
    <property type="entry name" value="HTH-TYPE TRANSCRIPTIONAL REGULATOR RUTR"/>
    <property type="match status" value="1"/>
</dbReference>
<dbReference type="PRINTS" id="PR00455">
    <property type="entry name" value="HTHTETR"/>
</dbReference>
<dbReference type="InterPro" id="IPR009057">
    <property type="entry name" value="Homeodomain-like_sf"/>
</dbReference>
<dbReference type="RefSeq" id="WP_129205002.1">
    <property type="nucleotide sequence ID" value="NZ_CP035495.1"/>
</dbReference>
<keyword evidence="1" id="KW-0805">Transcription regulation</keyword>
<dbReference type="AlphaFoldDB" id="A0A4P6EMH1"/>
<keyword evidence="2 4" id="KW-0238">DNA-binding</keyword>
<dbReference type="InterPro" id="IPR023772">
    <property type="entry name" value="DNA-bd_HTH_TetR-type_CS"/>
</dbReference>
<dbReference type="Pfam" id="PF17935">
    <property type="entry name" value="TetR_C_27"/>
    <property type="match status" value="1"/>
</dbReference>
<evidence type="ECO:0000313" key="6">
    <source>
        <dbReference type="EMBL" id="QAY63842.1"/>
    </source>
</evidence>
<dbReference type="InterPro" id="IPR001647">
    <property type="entry name" value="HTH_TetR"/>
</dbReference>
<keyword evidence="3" id="KW-0804">Transcription</keyword>
<dbReference type="Proteomes" id="UP000291758">
    <property type="component" value="Chromosome"/>
</dbReference>
<dbReference type="InterPro" id="IPR041478">
    <property type="entry name" value="TetR_C_27"/>
</dbReference>
<dbReference type="InterPro" id="IPR050109">
    <property type="entry name" value="HTH-type_TetR-like_transc_reg"/>
</dbReference>
<dbReference type="SUPFAM" id="SSF46689">
    <property type="entry name" value="Homeodomain-like"/>
    <property type="match status" value="1"/>
</dbReference>
<sequence length="200" mass="22418">MPKIIGKSLHEHRQMTRQRLFTALSALMAERGFDTITLADIAAAAGVGRTAVYNHFPDKEALLLGFITHETEEYARRLERALDGIDDPVEQMRTYIRQQAQLSRMFHLAPGPDLRTVLSRPTLQRLREHAEIVEMILRRIIAAGITSGEFPEQDVDPTVQLVNACLSGRLIPEEPAARDRAVRATEQFILRAVGAREVAA</sequence>
<name>A0A4P6EMH1_9MICO</name>
<proteinExistence type="predicted"/>
<dbReference type="InterPro" id="IPR036271">
    <property type="entry name" value="Tet_transcr_reg_TetR-rel_C_sf"/>
</dbReference>
<keyword evidence="7" id="KW-1185">Reference proteome</keyword>
<gene>
    <name evidence="6" type="ORF">ET495_12030</name>
</gene>
<accession>A0A4P6EMH1</accession>
<organism evidence="6 7">
    <name type="scientific">Xylanimonas allomyrinae</name>
    <dbReference type="NCBI Taxonomy" id="2509459"/>
    <lineage>
        <taxon>Bacteria</taxon>
        <taxon>Bacillati</taxon>
        <taxon>Actinomycetota</taxon>
        <taxon>Actinomycetes</taxon>
        <taxon>Micrococcales</taxon>
        <taxon>Promicromonosporaceae</taxon>
        <taxon>Xylanimonas</taxon>
    </lineage>
</organism>
<protein>
    <submittedName>
        <fullName evidence="6">TetR family transcriptional regulator</fullName>
    </submittedName>
</protein>
<dbReference type="KEGG" id="xyl:ET495_12030"/>
<feature type="domain" description="HTH tetR-type" evidence="5">
    <location>
        <begin position="14"/>
        <end position="74"/>
    </location>
</feature>
<dbReference type="SUPFAM" id="SSF48498">
    <property type="entry name" value="Tetracyclin repressor-like, C-terminal domain"/>
    <property type="match status" value="1"/>
</dbReference>
<feature type="DNA-binding region" description="H-T-H motif" evidence="4">
    <location>
        <begin position="37"/>
        <end position="56"/>
    </location>
</feature>
<evidence type="ECO:0000313" key="7">
    <source>
        <dbReference type="Proteomes" id="UP000291758"/>
    </source>
</evidence>
<reference evidence="6 7" key="1">
    <citation type="submission" date="2019-01" db="EMBL/GenBank/DDBJ databases">
        <title>Genome sequencing of strain 2JSPR-7.</title>
        <authorList>
            <person name="Heo J."/>
            <person name="Kim S.-J."/>
            <person name="Kim J.-S."/>
            <person name="Hong S.-B."/>
            <person name="Kwon S.-W."/>
        </authorList>
    </citation>
    <scope>NUCLEOTIDE SEQUENCE [LARGE SCALE GENOMIC DNA]</scope>
    <source>
        <strain evidence="6 7">2JSPR-7</strain>
    </source>
</reference>
<dbReference type="Gene3D" id="1.10.357.10">
    <property type="entry name" value="Tetracycline Repressor, domain 2"/>
    <property type="match status" value="1"/>
</dbReference>
<dbReference type="Pfam" id="PF00440">
    <property type="entry name" value="TetR_N"/>
    <property type="match status" value="1"/>
</dbReference>
<evidence type="ECO:0000259" key="5">
    <source>
        <dbReference type="PROSITE" id="PS50977"/>
    </source>
</evidence>